<feature type="disulfide bond" evidence="6">
    <location>
        <begin position="291"/>
        <end position="363"/>
    </location>
</feature>
<feature type="region of interest" description="Disordered" evidence="1">
    <location>
        <begin position="256"/>
        <end position="286"/>
    </location>
</feature>
<dbReference type="EvolutionaryTrace" id="O22015"/>
<evidence type="ECO:0007829" key="6">
    <source>
        <dbReference type="PDB" id="2NBI"/>
    </source>
</evidence>
<feature type="chain" id="PRO_5004157856" evidence="2">
    <location>
        <begin position="23"/>
        <end position="946"/>
    </location>
</feature>
<evidence type="ECO:0000256" key="2">
    <source>
        <dbReference type="SAM" id="SignalP"/>
    </source>
</evidence>
<dbReference type="AlphaFoldDB" id="O22015"/>
<feature type="compositionally biased region" description="Pro residues" evidence="1">
    <location>
        <begin position="47"/>
        <end position="84"/>
    </location>
</feature>
<dbReference type="PDB" id="2MK0">
    <property type="method" value="NMR"/>
    <property type="chains" value="A=366-469"/>
</dbReference>
<dbReference type="Pfam" id="PF24269">
    <property type="entry name" value="DUF7467"/>
    <property type="match status" value="1"/>
</dbReference>
<feature type="disulfide bond" evidence="6">
    <location>
        <begin position="200"/>
        <end position="245"/>
    </location>
</feature>
<evidence type="ECO:0000313" key="4">
    <source>
        <dbReference type="EMBL" id="CAA75360.1"/>
    </source>
</evidence>
<dbReference type="InterPro" id="IPR055890">
    <property type="entry name" value="DUF7467"/>
</dbReference>
<feature type="disulfide bond" evidence="6">
    <location>
        <begin position="316"/>
        <end position="340"/>
    </location>
</feature>
<feature type="disulfide bond" evidence="6">
    <location>
        <begin position="303"/>
        <end position="341"/>
    </location>
</feature>
<dbReference type="DIP" id="DIP-62078N"/>
<feature type="disulfide bond" evidence="5 6">
    <location>
        <begin position="380"/>
        <end position="450"/>
    </location>
</feature>
<dbReference type="PDBsum" id="2NBI"/>
<feature type="disulfide bond" evidence="6">
    <location>
        <begin position="113"/>
        <end position="149"/>
    </location>
</feature>
<feature type="disulfide bond" evidence="5 6">
    <location>
        <begin position="392"/>
        <end position="428"/>
    </location>
</feature>
<reference evidence="5 6" key="2">
    <citation type="journal article" date="2016" name="Structure">
        <title>PSCD Domains of Pleuralin-1 from the Diatom Cylindrotheca fusiformis: NMR Structures and Interactions with Other Biosilica-Associated Proteins.</title>
        <authorList>
            <person name="De Sanctis S."/>
            <person name="Wenzler M."/>
            <person name="Kroger N."/>
            <person name="Malloni W.M."/>
            <person name="Sumper M."/>
            <person name="Deutzmann R."/>
            <person name="Zadravec P."/>
            <person name="Brunner E."/>
            <person name="Kremer W."/>
            <person name="Kalbitzer H.R."/>
        </authorList>
    </citation>
    <scope>STRUCTURE BY NMR OF 88-581</scope>
    <scope>DISULFIDE BONDS</scope>
</reference>
<feature type="disulfide bond" evidence="6">
    <location>
        <begin position="502"/>
        <end position="549"/>
    </location>
</feature>
<organism evidence="4">
    <name type="scientific">Cylindrotheca fusiformis</name>
    <name type="common">Marine diatom</name>
    <dbReference type="NCBI Taxonomy" id="2853"/>
    <lineage>
        <taxon>Eukaryota</taxon>
        <taxon>Sar</taxon>
        <taxon>Stramenopiles</taxon>
        <taxon>Ochrophyta</taxon>
        <taxon>Bacillariophyta</taxon>
        <taxon>Bacillariophyceae</taxon>
        <taxon>Bacillariophycidae</taxon>
        <taxon>Bacillariales</taxon>
        <taxon>Bacillariaceae</taxon>
        <taxon>Cylindrotheca</taxon>
    </lineage>
</organism>
<dbReference type="EMBL" id="Y15086">
    <property type="protein sequence ID" value="CAA75360.1"/>
    <property type="molecule type" value="Genomic_DNA"/>
</dbReference>
<feature type="compositionally biased region" description="Low complexity" evidence="1">
    <location>
        <begin position="478"/>
        <end position="493"/>
    </location>
</feature>
<dbReference type="SMR" id="O22015"/>
<feature type="disulfide bond" evidence="5 6">
    <location>
        <begin position="413"/>
        <end position="424"/>
    </location>
</feature>
<feature type="domain" description="DUF7467" evidence="3">
    <location>
        <begin position="681"/>
        <end position="784"/>
    </location>
</feature>
<feature type="disulfide bond" evidence="6">
    <location>
        <begin position="205"/>
        <end position="241"/>
    </location>
</feature>
<feature type="region of interest" description="Disordered" evidence="1">
    <location>
        <begin position="443"/>
        <end position="494"/>
    </location>
</feature>
<dbReference type="PDB" id="2NBI">
    <property type="method" value="NMR"/>
    <property type="chains" value="A=88-581"/>
</dbReference>
<feature type="disulfide bond" evidence="6">
    <location>
        <begin position="507"/>
        <end position="545"/>
    </location>
</feature>
<feature type="disulfide bond" evidence="6">
    <location>
        <begin position="520"/>
        <end position="544"/>
    </location>
</feature>
<feature type="disulfide bond" evidence="5 6">
    <location>
        <begin position="387"/>
        <end position="432"/>
    </location>
</feature>
<feature type="compositionally biased region" description="Polar residues" evidence="1">
    <location>
        <begin position="87"/>
        <end position="99"/>
    </location>
</feature>
<protein>
    <submittedName>
        <fullName evidence="4">HEP200 protein</fullName>
    </submittedName>
</protein>
<dbReference type="PRINTS" id="PR01217">
    <property type="entry name" value="PRICHEXTENSN"/>
</dbReference>
<feature type="disulfide bond" evidence="6">
    <location>
        <begin position="495"/>
        <end position="567"/>
    </location>
</feature>
<reference evidence="4" key="1">
    <citation type="journal article" date="1997" name="Eur. J. Biochem.">
        <title>Characterization of a 200-kDa diatom protein that is specifically associated with a silica-based substructure of the cell wall.</title>
        <authorList>
            <person name="Kroeger N."/>
            <person name="Lehmann G."/>
            <person name="Rachel R."/>
            <person name="Sumper M."/>
        </authorList>
    </citation>
    <scope>NUCLEOTIDE SEQUENCE</scope>
</reference>
<feature type="disulfide bond" evidence="6">
    <location>
        <begin position="218"/>
        <end position="240"/>
    </location>
</feature>
<feature type="compositionally biased region" description="Pro residues" evidence="1">
    <location>
        <begin position="257"/>
        <end position="274"/>
    </location>
</feature>
<feature type="disulfide bond" evidence="6">
    <location>
        <begin position="530"/>
        <end position="541"/>
    </location>
</feature>
<feature type="disulfide bond" evidence="6">
    <location>
        <begin position="134"/>
        <end position="145"/>
    </location>
</feature>
<feature type="disulfide bond" evidence="6">
    <location>
        <begin position="298"/>
        <end position="345"/>
    </location>
</feature>
<proteinExistence type="evidence at protein level"/>
<evidence type="ECO:0000259" key="3">
    <source>
        <dbReference type="Pfam" id="PF24269"/>
    </source>
</evidence>
<feature type="signal peptide" evidence="2">
    <location>
        <begin position="1"/>
        <end position="22"/>
    </location>
</feature>
<gene>
    <name evidence="4" type="primary">hepA</name>
</gene>
<name>O22015_CYLFU</name>
<evidence type="ECO:0007829" key="5">
    <source>
        <dbReference type="PDB" id="2MK0"/>
    </source>
</evidence>
<sequence>MKIVSLSLLQLLCLGFVASGEAAENKGLKQEDEAWYSRMVQQVNSLTPPPTPPPTRPPTPPPTRPPTPPPTRPPTPPPTPPPTLTPSQPSDLNPSSQPSECADVLEECPIDECFLPYSDASRPPSCLSFGRPDCDVLPTPQNINCPRCCATECRPDNPMFTPSPDGSPPICSPTMLPTNQPTPPEPSSAPSDCGEVIEECPLDTCFLPTSDPARPPDCTAVGRPDCDVLPFPNNLGCPACCPFECSPDNPMFTPSPDGSPPNCSPTMLPTPQPSTPTVITSPAPSSQPSQCAEVIEQCPIDECFLPYGDSSRPLDCTDPAVNRPDCDVLPTPQNINCPACCAFECRPDNPMFTPSPDGSPPICSPTMMPSPEPSSQPSDCGEVIEECPIDACFLPKSDSARPPDCTAVGRPDCNVLPFPNNIGCPSCCPFECSPDNPMFTPSPDGSPPNCSPTMLPSPSPSAVTVPLTPAPSSAPTRQPSSQPTGPQPSSQPSECADVLELCPYDTCFLPFDDSSRPPDCTDPSVNRPDCDKLSTAIDFTCPTCCPTQCRPDNPMFSPSPDGSPPVCSPTMMPSPLPSPTEAPECGLELIFDATCEFACTFDICKERPYKLEFRYTGGGCEKTAFRRCPLRDPDPTPEIPNPDPCTCTKEDLPCDDFNNNHECEDFGVSGALCNSIDQFCQDQSNTDPIAGCGPPPSDVQHTVFIEVFGKNNEDYFSGTVDVNTTFVAETDSDQVSAITDIFTYEFTEGQGKGRLMQHVVFNTGCATGELFLTDQVGSQQLVEFDAFCTVACNDGGCIEVTENGDTFGRRRISLFAENGGAGLDVSLSVTSPGDDVELAEVLGLFTVSDFSAPTEFFNFADAVGKVVPPPLVLEPETLRLAVDRNYTIGVLVEGFLQADPSLLCQQRAVEPLTCKQVVALECECPPCDEGDGKGPKKAITLPSYDW</sequence>
<accession>O22015</accession>
<keyword evidence="2" id="KW-0732">Signal</keyword>
<feature type="compositionally biased region" description="Pro residues" evidence="1">
    <location>
        <begin position="444"/>
        <end position="459"/>
    </location>
</feature>
<feature type="disulfide bond" evidence="6">
    <location>
        <begin position="126"/>
        <end position="148"/>
    </location>
</feature>
<feature type="disulfide bond" evidence="6">
    <location>
        <begin position="101"/>
        <end position="171"/>
    </location>
</feature>
<keyword evidence="5 6" id="KW-0002">3D-structure</keyword>
<feature type="region of interest" description="Disordered" evidence="1">
    <location>
        <begin position="42"/>
        <end position="101"/>
    </location>
</feature>
<evidence type="ECO:0000256" key="1">
    <source>
        <dbReference type="SAM" id="MobiDB-lite"/>
    </source>
</evidence>
<feature type="disulfide bond" evidence="6">
    <location>
        <begin position="326"/>
        <end position="337"/>
    </location>
</feature>
<dbReference type="PDBsum" id="2MK0"/>
<feature type="disulfide bond" evidence="5 6">
    <location>
        <begin position="405"/>
        <end position="427"/>
    </location>
</feature>
<feature type="disulfide bond" evidence="6">
    <location>
        <begin position="226"/>
        <end position="237"/>
    </location>
</feature>
<feature type="disulfide bond" evidence="6">
    <location>
        <begin position="193"/>
        <end position="263"/>
    </location>
</feature>
<feature type="disulfide bond" evidence="6">
    <location>
        <begin position="108"/>
        <end position="153"/>
    </location>
</feature>